<reference evidence="1 2" key="1">
    <citation type="journal article" date="2022" name="Plant J.">
        <title>Chromosome-level genome of Camellia lanceoleosa provides a valuable resource for understanding genome evolution and self-incompatibility.</title>
        <authorList>
            <person name="Gong W."/>
            <person name="Xiao S."/>
            <person name="Wang L."/>
            <person name="Liao Z."/>
            <person name="Chang Y."/>
            <person name="Mo W."/>
            <person name="Hu G."/>
            <person name="Li W."/>
            <person name="Zhao G."/>
            <person name="Zhu H."/>
            <person name="Hu X."/>
            <person name="Ji K."/>
            <person name="Xiang X."/>
            <person name="Song Q."/>
            <person name="Yuan D."/>
            <person name="Jin S."/>
            <person name="Zhang L."/>
        </authorList>
    </citation>
    <scope>NUCLEOTIDE SEQUENCE [LARGE SCALE GENOMIC DNA]</scope>
    <source>
        <strain evidence="1">SQ_2022a</strain>
    </source>
</reference>
<proteinExistence type="predicted"/>
<protein>
    <submittedName>
        <fullName evidence="1">Uncharacterized protein</fullName>
    </submittedName>
</protein>
<comment type="caution">
    <text evidence="1">The sequence shown here is derived from an EMBL/GenBank/DDBJ whole genome shotgun (WGS) entry which is preliminary data.</text>
</comment>
<organism evidence="1 2">
    <name type="scientific">Camellia lanceoleosa</name>
    <dbReference type="NCBI Taxonomy" id="1840588"/>
    <lineage>
        <taxon>Eukaryota</taxon>
        <taxon>Viridiplantae</taxon>
        <taxon>Streptophyta</taxon>
        <taxon>Embryophyta</taxon>
        <taxon>Tracheophyta</taxon>
        <taxon>Spermatophyta</taxon>
        <taxon>Magnoliopsida</taxon>
        <taxon>eudicotyledons</taxon>
        <taxon>Gunneridae</taxon>
        <taxon>Pentapetalae</taxon>
        <taxon>asterids</taxon>
        <taxon>Ericales</taxon>
        <taxon>Theaceae</taxon>
        <taxon>Camellia</taxon>
    </lineage>
</organism>
<dbReference type="Proteomes" id="UP001060215">
    <property type="component" value="Chromosome 3"/>
</dbReference>
<evidence type="ECO:0000313" key="1">
    <source>
        <dbReference type="EMBL" id="KAI8028621.1"/>
    </source>
</evidence>
<gene>
    <name evidence="1" type="ORF">LOK49_LG02G03818</name>
</gene>
<dbReference type="EMBL" id="CM045760">
    <property type="protein sequence ID" value="KAI8028621.1"/>
    <property type="molecule type" value="Genomic_DNA"/>
</dbReference>
<name>A0ACC0IT39_9ERIC</name>
<sequence>MKMKKKKSVEGQVMDGSDIMELVGNEEVFSSFVDHKFEDLDRDCDGKLSVKELQPAVDIGVALGLLAQGSSHDSDHIYSGVSPFSLSLVLVGFYLSVTNVVIN</sequence>
<keyword evidence="2" id="KW-1185">Reference proteome</keyword>
<accession>A0ACC0IT39</accession>
<evidence type="ECO:0000313" key="2">
    <source>
        <dbReference type="Proteomes" id="UP001060215"/>
    </source>
</evidence>